<keyword evidence="2" id="KW-1185">Reference proteome</keyword>
<dbReference type="Proteomes" id="UP000631114">
    <property type="component" value="Unassembled WGS sequence"/>
</dbReference>
<dbReference type="Gene3D" id="3.40.50.300">
    <property type="entry name" value="P-loop containing nucleotide triphosphate hydrolases"/>
    <property type="match status" value="1"/>
</dbReference>
<comment type="caution">
    <text evidence="1">The sequence shown here is derived from an EMBL/GenBank/DDBJ whole genome shotgun (WGS) entry which is preliminary data.</text>
</comment>
<dbReference type="InterPro" id="IPR027417">
    <property type="entry name" value="P-loop_NTPase"/>
</dbReference>
<gene>
    <name evidence="1" type="ORF">IFM89_034995</name>
</gene>
<protein>
    <submittedName>
        <fullName evidence="1">Uncharacterized protein</fullName>
    </submittedName>
</protein>
<sequence>MIQLRKNCNHPDLLESAFDGSCMHFATFCFVLVRHSAGNIVFLLLCTNLYPPIEQLVEQCGKFRLLDRLLTKLFAIKHKVLIFSQWTNILDLIEYYFGEKRLEARVPSEQVLPLWPSRDGNAHTFFEGLKKTEDYYLPQPWIGSS</sequence>
<name>A0A835IPR7_9MAGN</name>
<reference evidence="1 2" key="1">
    <citation type="submission" date="2020-10" db="EMBL/GenBank/DDBJ databases">
        <title>The Coptis chinensis genome and diversification of protoberbering-type alkaloids.</title>
        <authorList>
            <person name="Wang B."/>
            <person name="Shu S."/>
            <person name="Song C."/>
            <person name="Liu Y."/>
        </authorList>
    </citation>
    <scope>NUCLEOTIDE SEQUENCE [LARGE SCALE GENOMIC DNA]</scope>
    <source>
        <strain evidence="1">HL-2020</strain>
        <tissue evidence="1">Leaf</tissue>
    </source>
</reference>
<dbReference type="EMBL" id="JADFTS010000002">
    <property type="protein sequence ID" value="KAF9622865.1"/>
    <property type="molecule type" value="Genomic_DNA"/>
</dbReference>
<dbReference type="SUPFAM" id="SSF52540">
    <property type="entry name" value="P-loop containing nucleoside triphosphate hydrolases"/>
    <property type="match status" value="1"/>
</dbReference>
<dbReference type="OrthoDB" id="1738433at2759"/>
<organism evidence="1 2">
    <name type="scientific">Coptis chinensis</name>
    <dbReference type="NCBI Taxonomy" id="261450"/>
    <lineage>
        <taxon>Eukaryota</taxon>
        <taxon>Viridiplantae</taxon>
        <taxon>Streptophyta</taxon>
        <taxon>Embryophyta</taxon>
        <taxon>Tracheophyta</taxon>
        <taxon>Spermatophyta</taxon>
        <taxon>Magnoliopsida</taxon>
        <taxon>Ranunculales</taxon>
        <taxon>Ranunculaceae</taxon>
        <taxon>Coptidoideae</taxon>
        <taxon>Coptis</taxon>
    </lineage>
</organism>
<evidence type="ECO:0000313" key="1">
    <source>
        <dbReference type="EMBL" id="KAF9622865.1"/>
    </source>
</evidence>
<dbReference type="PANTHER" id="PTHR10799">
    <property type="entry name" value="SNF2/RAD54 HELICASE FAMILY"/>
    <property type="match status" value="1"/>
</dbReference>
<dbReference type="AlphaFoldDB" id="A0A835IPR7"/>
<evidence type="ECO:0000313" key="2">
    <source>
        <dbReference type="Proteomes" id="UP000631114"/>
    </source>
</evidence>
<proteinExistence type="predicted"/>
<accession>A0A835IPR7</accession>